<gene>
    <name evidence="1" type="ORF">LCGC14_1983020</name>
</gene>
<accession>A0A0F9F8J2</accession>
<comment type="caution">
    <text evidence="1">The sequence shown here is derived from an EMBL/GenBank/DDBJ whole genome shotgun (WGS) entry which is preliminary data.</text>
</comment>
<protein>
    <submittedName>
        <fullName evidence="1">Uncharacterized protein</fullName>
    </submittedName>
</protein>
<evidence type="ECO:0000313" key="1">
    <source>
        <dbReference type="EMBL" id="KKL82613.1"/>
    </source>
</evidence>
<proteinExistence type="predicted"/>
<dbReference type="AlphaFoldDB" id="A0A0F9F8J2"/>
<dbReference type="EMBL" id="LAZR01022227">
    <property type="protein sequence ID" value="KKL82613.1"/>
    <property type="molecule type" value="Genomic_DNA"/>
</dbReference>
<reference evidence="1" key="1">
    <citation type="journal article" date="2015" name="Nature">
        <title>Complex archaea that bridge the gap between prokaryotes and eukaryotes.</title>
        <authorList>
            <person name="Spang A."/>
            <person name="Saw J.H."/>
            <person name="Jorgensen S.L."/>
            <person name="Zaremba-Niedzwiedzka K."/>
            <person name="Martijn J."/>
            <person name="Lind A.E."/>
            <person name="van Eijk R."/>
            <person name="Schleper C."/>
            <person name="Guy L."/>
            <person name="Ettema T.J."/>
        </authorList>
    </citation>
    <scope>NUCLEOTIDE SEQUENCE</scope>
</reference>
<name>A0A0F9F8J2_9ZZZZ</name>
<organism evidence="1">
    <name type="scientific">marine sediment metagenome</name>
    <dbReference type="NCBI Taxonomy" id="412755"/>
    <lineage>
        <taxon>unclassified sequences</taxon>
        <taxon>metagenomes</taxon>
        <taxon>ecological metagenomes</taxon>
    </lineage>
</organism>
<sequence>MGSVTDLINLAEFELGQQQRTPDNMNNLLQAIGQEMEKANINRKKRNNQKRLSDMILKDIGNLDTEYKVGETGAISISYKRKKKPEKDFAGAVKKASQRISQGEEFEMVTGELASEFPKLYKDRTDAYLRKFEQVKVGQPKESVIEPRAEGLGRIGRGAKYGEAITAYGKESTDRVIGVIQDYQKEGKTFAEISKLMQEQGINPELFLKFYR</sequence>